<dbReference type="SMART" id="SM01361">
    <property type="entry name" value="A2M_recep"/>
    <property type="match status" value="1"/>
</dbReference>
<dbReference type="Ensembl" id="ENSPKIT00000000584.1">
    <property type="protein sequence ID" value="ENSPKIP00000019977.1"/>
    <property type="gene ID" value="ENSPKIG00000004835.1"/>
</dbReference>
<dbReference type="Pfam" id="PF17789">
    <property type="entry name" value="MG4"/>
    <property type="match status" value="1"/>
</dbReference>
<dbReference type="InterPro" id="IPR041555">
    <property type="entry name" value="MG3"/>
</dbReference>
<dbReference type="Pfam" id="PF07678">
    <property type="entry name" value="TED_complement"/>
    <property type="match status" value="1"/>
</dbReference>
<evidence type="ECO:0000259" key="4">
    <source>
        <dbReference type="PROSITE" id="PS01178"/>
    </source>
</evidence>
<dbReference type="Pfam" id="PF17791">
    <property type="entry name" value="MG3"/>
    <property type="match status" value="1"/>
</dbReference>
<dbReference type="SMART" id="SM00104">
    <property type="entry name" value="ANATO"/>
    <property type="match status" value="1"/>
</dbReference>
<dbReference type="InterPro" id="IPR001599">
    <property type="entry name" value="Macroglobln_a2"/>
</dbReference>
<dbReference type="Proteomes" id="UP000261540">
    <property type="component" value="Unplaced"/>
</dbReference>
<dbReference type="SUPFAM" id="SSF47686">
    <property type="entry name" value="Anaphylotoxins (complement system)"/>
    <property type="match status" value="1"/>
</dbReference>
<dbReference type="InterPro" id="IPR047565">
    <property type="entry name" value="Alpha-macroglob_thiol-ester_cl"/>
</dbReference>
<dbReference type="Pfam" id="PF01821">
    <property type="entry name" value="ANATO"/>
    <property type="match status" value="1"/>
</dbReference>
<dbReference type="FunFam" id="2.60.40.1940:FF:000001">
    <property type="entry name" value="Complement component C3"/>
    <property type="match status" value="1"/>
</dbReference>
<dbReference type="InterPro" id="IPR011625">
    <property type="entry name" value="A2M_N_BRD"/>
</dbReference>
<accession>A0A3B3RN16</accession>
<dbReference type="SUPFAM" id="SSF49410">
    <property type="entry name" value="Alpha-macroglobulin receptor domain"/>
    <property type="match status" value="1"/>
</dbReference>
<keyword evidence="7" id="KW-1185">Reference proteome</keyword>
<protein>
    <submittedName>
        <fullName evidence="6">Complement component c3b, tandem duplicate 2</fullName>
    </submittedName>
</protein>
<dbReference type="InterPro" id="IPR009048">
    <property type="entry name" value="A-macroglobulin_rcpt-bd"/>
</dbReference>
<reference evidence="6" key="2">
    <citation type="submission" date="2025-09" db="UniProtKB">
        <authorList>
            <consortium name="Ensembl"/>
        </authorList>
    </citation>
    <scope>IDENTIFICATION</scope>
</reference>
<dbReference type="Gene3D" id="2.40.50.120">
    <property type="match status" value="1"/>
</dbReference>
<dbReference type="PANTHER" id="PTHR11412:SF167">
    <property type="entry name" value="COMPLEMENT COMPONENT C3B, TANDEM DUPLICATE 1 ISOFORM X1-RELATED"/>
    <property type="match status" value="1"/>
</dbReference>
<evidence type="ECO:0000259" key="5">
    <source>
        <dbReference type="PROSITE" id="PS50189"/>
    </source>
</evidence>
<sequence length="1659" mass="186286">MHCSSCLCFGLISFLTSPLLFRFVLLAPNLLRTDSDENIYLEANGVSEPLTVTITVEDFPERIIQLLHDTVHLGKDNDYKALKAIQLPSRSFSRESKSNSYVYLTVNFGSHVAEKVLMVSFHSGYIFIQTDKPVFNPGDICRLLRNPDGLVIHGVSRSVARNGIFSENYRLPDIVSEGVWKILAKFDSWPQNQFSSEFEVKKYVLPAFNVTLTPNKPYFSVDDSELEVEVTASYLYGEPVKGTAYVVFGVEVNKEKRRLPHSLKLIENLEKGMAVLKMSDIQKTFPNIKELVGCPIYVKASVLTSTGSDLVEAERSGIKIVESPYQISFKDTSKFFKPGLPFDLMVQVTHHDGSPAPNVPFKLTLNSDTVAISSHRGVSEVSLNMPPNPQLQTITAETTKSDLKAEHQAKRQLVVWPYTPFNTMSQNYLYISGGARQVSVGARLNMEVHMRNSVESHKDLIKHFTYLVLNKGKIIVADHMPRSGQLVTSIPLVVTPEMMPSFRFVAFYILPWVGTSEVVADSVWVDVVDRCVGTVSSVCNEPIYQPGKPFKFEIRGDPGTSVSLLAVDNAVFLLNNQNRLSQSKIWNVVERGDIGCTQGGGQDSQGVFSDAGLTFHSNNVRVTDTRQGVKCAKSSRRRRSVRILQNKSTLEDQYKDRTLRRCCQDGMREIPMDYSCARRSRYVTEGFECVQAFLHCCSQYRGEELDSHTSRPTITEPATGFTAAYKGDSFTDCILQQCSPWFRTQPIYMRDAQMIWLNGASAHLIICGGFVMTVQSRSEQVVKQNEEEEEEEEADVIKERDVYVRSKFFETWLWNEITLPHSPASGVGLQNISMTLPAISTLSPGFCVADPYNIVARKDFFVDLRLPYSVARNEQVEVKAVIHNYNNQDMEVIVILYKTTDICSVAFTEDHRQEVSVRAQSSRAIPYTIIPLKAGQQELEIKVLGRGFTGHDGVRKQLRVVVSRTVHRGRSSHLIYGKQLVKISNIKLDSVVPNSIPETYINVRGSVIADTIDNSISDDSLASLLRMPGGCVEQNLASITLPLIATHYLDRAQQWESVGVQRRLEAVTYIKKGYEKQLAYAKKDNSYPPYRNEGTSTWITAYVVKVFSMTYPIVSINQEHLCGPLLYLLKQKQQLDGSFKEDNPVYAAAMTGGIQGVESTATLTAFVLIAMSEAKAVVDCHEPGLSTENQMRKSVSYLRNQLPRLSRPYSVAIAAYALALMGENRDFLRDHMQRVASTDLTHWPDSDNSLFTLEATGYALLAHVKTGEMERAGPIFHWLNGRRKQGGGYGSTQPTMVVLQSLSNYLIQKPPPQDLSLNVALSIHGRRDTTWSFTPKTAYQARSTKVLTDDLHLCVPFYQIVTIYNELPDDQDKKSCKNFELRVSIEEISDGSELSPSLSLSPVFDVRALGQDEVRMTVLDITLPTGFVPETRDLETLTNSVDRYINNYEIVDSLSDRGSLIIHLFKVSNTQSETISFRLLQKFNVGLIQPSSVTVYEYYNPEHRCMKFYSPLGEKAELQQICGEETCRCAEGVCMCPSIHLSCYILSRLISHRINYMDVMLIGTHTGIQAPGKIVFLSHAGCRNGLDLQEGRDYLIIGPPEDVWHQDGDTSSFTYVLGKRTWVELWPTEAECQSDASLQETRSQMEEFATSILENGCQF</sequence>
<dbReference type="InterPro" id="IPR040839">
    <property type="entry name" value="MG4"/>
</dbReference>
<reference evidence="6" key="1">
    <citation type="submission" date="2025-08" db="UniProtKB">
        <authorList>
            <consortium name="Ensembl"/>
        </authorList>
    </citation>
    <scope>IDENTIFICATION</scope>
</reference>
<dbReference type="PROSITE" id="PS50189">
    <property type="entry name" value="NTR"/>
    <property type="match status" value="1"/>
</dbReference>
<dbReference type="FunFam" id="2.60.40.10:FF:000155">
    <property type="entry name" value="complement C3 isoform X1"/>
    <property type="match status" value="1"/>
</dbReference>
<dbReference type="InterPro" id="IPR050473">
    <property type="entry name" value="A2M/Complement_sys"/>
</dbReference>
<evidence type="ECO:0000256" key="2">
    <source>
        <dbReference type="ARBA" id="ARBA00022525"/>
    </source>
</evidence>
<dbReference type="Pfam" id="PF17790">
    <property type="entry name" value="MG1"/>
    <property type="match status" value="1"/>
</dbReference>
<dbReference type="GO" id="GO:0004866">
    <property type="term" value="F:endopeptidase inhibitor activity"/>
    <property type="evidence" value="ECO:0007669"/>
    <property type="project" value="InterPro"/>
</dbReference>
<evidence type="ECO:0000313" key="7">
    <source>
        <dbReference type="Proteomes" id="UP000261540"/>
    </source>
</evidence>
<keyword evidence="2" id="KW-0964">Secreted</keyword>
<dbReference type="InterPro" id="IPR008930">
    <property type="entry name" value="Terpenoid_cyclase/PrenylTrfase"/>
</dbReference>
<evidence type="ECO:0000256" key="3">
    <source>
        <dbReference type="ARBA" id="ARBA00023157"/>
    </source>
</evidence>
<dbReference type="Gene3D" id="2.60.40.1940">
    <property type="match status" value="1"/>
</dbReference>
<dbReference type="Gene3D" id="2.60.40.1930">
    <property type="match status" value="3"/>
</dbReference>
<dbReference type="InterPro" id="IPR036595">
    <property type="entry name" value="A-macroglobulin_rcpt-bd_sf"/>
</dbReference>
<dbReference type="InterPro" id="IPR018933">
    <property type="entry name" value="Netrin_module_non-TIMP"/>
</dbReference>
<dbReference type="PROSITE" id="PS01177">
    <property type="entry name" value="ANAPHYLATOXIN_1"/>
    <property type="match status" value="1"/>
</dbReference>
<dbReference type="SMART" id="SM01360">
    <property type="entry name" value="A2M"/>
    <property type="match status" value="1"/>
</dbReference>
<dbReference type="Gene3D" id="6.20.50.160">
    <property type="match status" value="1"/>
</dbReference>
<dbReference type="Gene3D" id="2.60.40.10">
    <property type="entry name" value="Immunoglobulins"/>
    <property type="match status" value="2"/>
</dbReference>
<dbReference type="InterPro" id="IPR018081">
    <property type="entry name" value="Anaphylatoxin_comp_syst"/>
</dbReference>
<dbReference type="SMART" id="SM01419">
    <property type="entry name" value="Thiol-ester_cl"/>
    <property type="match status" value="1"/>
</dbReference>
<dbReference type="Gene3D" id="2.60.120.1540">
    <property type="match status" value="1"/>
</dbReference>
<dbReference type="CDD" id="cd00017">
    <property type="entry name" value="ANATO"/>
    <property type="match status" value="1"/>
</dbReference>
<name>A0A3B3RN16_9TELE</name>
<dbReference type="InterPro" id="IPR008993">
    <property type="entry name" value="TIMP-like_OB-fold"/>
</dbReference>
<evidence type="ECO:0000313" key="6">
    <source>
        <dbReference type="Ensembl" id="ENSPKIP00000019977.1"/>
    </source>
</evidence>
<dbReference type="SUPFAM" id="SSF50242">
    <property type="entry name" value="TIMP-like"/>
    <property type="match status" value="1"/>
</dbReference>
<dbReference type="Pfam" id="PF07677">
    <property type="entry name" value="A2M_recep"/>
    <property type="match status" value="1"/>
</dbReference>
<dbReference type="GO" id="GO:0005615">
    <property type="term" value="C:extracellular space"/>
    <property type="evidence" value="ECO:0007669"/>
    <property type="project" value="InterPro"/>
</dbReference>
<dbReference type="PROSITE" id="PS01178">
    <property type="entry name" value="ANAPHYLATOXIN_2"/>
    <property type="match status" value="1"/>
</dbReference>
<dbReference type="GeneTree" id="ENSGT00940000154063"/>
<dbReference type="Gene3D" id="1.50.10.20">
    <property type="match status" value="1"/>
</dbReference>
<dbReference type="SUPFAM" id="SSF48239">
    <property type="entry name" value="Terpenoid cyclases/Protein prenyltransferases"/>
    <property type="match status" value="1"/>
</dbReference>
<dbReference type="Pfam" id="PF07703">
    <property type="entry name" value="A2M_BRD"/>
    <property type="match status" value="1"/>
</dbReference>
<feature type="domain" description="NTR" evidence="5">
    <location>
        <begin position="1505"/>
        <end position="1657"/>
    </location>
</feature>
<dbReference type="CDD" id="cd02896">
    <property type="entry name" value="complement_C3_C4_C5"/>
    <property type="match status" value="1"/>
</dbReference>
<dbReference type="Pfam" id="PF01759">
    <property type="entry name" value="NTR"/>
    <property type="match status" value="1"/>
</dbReference>
<dbReference type="Gene3D" id="2.60.40.690">
    <property type="entry name" value="Alpha-macroglobulin, receptor-binding domain"/>
    <property type="match status" value="1"/>
</dbReference>
<dbReference type="InterPro" id="IPR013783">
    <property type="entry name" value="Ig-like_fold"/>
</dbReference>
<keyword evidence="3" id="KW-1015">Disulfide bond</keyword>
<evidence type="ECO:0000256" key="1">
    <source>
        <dbReference type="ARBA" id="ARBA00004613"/>
    </source>
</evidence>
<dbReference type="Gene3D" id="1.20.91.20">
    <property type="entry name" value="Anaphylotoxins (complement system)"/>
    <property type="match status" value="1"/>
</dbReference>
<dbReference type="SMART" id="SM00643">
    <property type="entry name" value="C345C"/>
    <property type="match status" value="1"/>
</dbReference>
<dbReference type="InterPro" id="IPR011626">
    <property type="entry name" value="Alpha-macroglobulin_TED"/>
</dbReference>
<comment type="subcellular location">
    <subcellularLocation>
        <location evidence="1">Secreted</location>
    </subcellularLocation>
</comment>
<dbReference type="PANTHER" id="PTHR11412">
    <property type="entry name" value="MACROGLOBULIN / COMPLEMENT"/>
    <property type="match status" value="1"/>
</dbReference>
<dbReference type="Gene3D" id="2.20.130.20">
    <property type="match status" value="1"/>
</dbReference>
<proteinExistence type="predicted"/>
<dbReference type="InterPro" id="IPR001134">
    <property type="entry name" value="Netrin_domain"/>
</dbReference>
<organism evidence="6 7">
    <name type="scientific">Paramormyrops kingsleyae</name>
    <dbReference type="NCBI Taxonomy" id="1676925"/>
    <lineage>
        <taxon>Eukaryota</taxon>
        <taxon>Metazoa</taxon>
        <taxon>Chordata</taxon>
        <taxon>Craniata</taxon>
        <taxon>Vertebrata</taxon>
        <taxon>Euteleostomi</taxon>
        <taxon>Actinopterygii</taxon>
        <taxon>Neopterygii</taxon>
        <taxon>Teleostei</taxon>
        <taxon>Osteoglossocephala</taxon>
        <taxon>Osteoglossomorpha</taxon>
        <taxon>Osteoglossiformes</taxon>
        <taxon>Mormyridae</taxon>
        <taxon>Paramormyrops</taxon>
    </lineage>
</organism>
<dbReference type="STRING" id="1676925.ENSPKIP00000019977"/>
<dbReference type="InterPro" id="IPR041425">
    <property type="entry name" value="C3/4/5_MG1"/>
</dbReference>
<dbReference type="SMART" id="SM01359">
    <property type="entry name" value="A2M_N_2"/>
    <property type="match status" value="1"/>
</dbReference>
<dbReference type="Pfam" id="PF00207">
    <property type="entry name" value="A2M"/>
    <property type="match status" value="1"/>
</dbReference>
<dbReference type="InterPro" id="IPR000020">
    <property type="entry name" value="Anaphylatoxin/fibulin"/>
</dbReference>
<feature type="domain" description="Anaphylatoxin-like" evidence="4">
    <location>
        <begin position="662"/>
        <end position="697"/>
    </location>
</feature>